<evidence type="ECO:0000256" key="1">
    <source>
        <dbReference type="ARBA" id="ARBA00023268"/>
    </source>
</evidence>
<dbReference type="Gene3D" id="3.10.10.10">
    <property type="entry name" value="HIV Type 1 Reverse Transcriptase, subunit A, domain 1"/>
    <property type="match status" value="1"/>
</dbReference>
<dbReference type="Pfam" id="PF00078">
    <property type="entry name" value="RVT_1"/>
    <property type="match status" value="1"/>
</dbReference>
<keyword evidence="5" id="KW-1185">Reference proteome</keyword>
<dbReference type="PANTHER" id="PTHR37984:SF5">
    <property type="entry name" value="PROTEIN NYNRIN-LIKE"/>
    <property type="match status" value="1"/>
</dbReference>
<feature type="region of interest" description="Disordered" evidence="2">
    <location>
        <begin position="387"/>
        <end position="422"/>
    </location>
</feature>
<dbReference type="Gene3D" id="3.30.70.270">
    <property type="match status" value="2"/>
</dbReference>
<feature type="compositionally biased region" description="Polar residues" evidence="2">
    <location>
        <begin position="387"/>
        <end position="417"/>
    </location>
</feature>
<evidence type="ECO:0000256" key="2">
    <source>
        <dbReference type="SAM" id="MobiDB-lite"/>
    </source>
</evidence>
<dbReference type="InterPro" id="IPR043128">
    <property type="entry name" value="Rev_trsase/Diguanyl_cyclase"/>
</dbReference>
<feature type="region of interest" description="Disordered" evidence="2">
    <location>
        <begin position="110"/>
        <end position="130"/>
    </location>
</feature>
<feature type="compositionally biased region" description="Polar residues" evidence="2">
    <location>
        <begin position="872"/>
        <end position="896"/>
    </location>
</feature>
<evidence type="ECO:0000313" key="5">
    <source>
        <dbReference type="Proteomes" id="UP000265515"/>
    </source>
</evidence>
<dbReference type="PROSITE" id="PS50878">
    <property type="entry name" value="RT_POL"/>
    <property type="match status" value="1"/>
</dbReference>
<gene>
    <name evidence="4" type="ORF">CBR_g32129</name>
</gene>
<feature type="domain" description="Reverse transcriptase" evidence="3">
    <location>
        <begin position="474"/>
        <end position="653"/>
    </location>
</feature>
<dbReference type="AlphaFoldDB" id="A0A388JMV4"/>
<organism evidence="4 5">
    <name type="scientific">Chara braunii</name>
    <name type="common">Braun's stonewort</name>
    <dbReference type="NCBI Taxonomy" id="69332"/>
    <lineage>
        <taxon>Eukaryota</taxon>
        <taxon>Viridiplantae</taxon>
        <taxon>Streptophyta</taxon>
        <taxon>Charophyceae</taxon>
        <taxon>Charales</taxon>
        <taxon>Characeae</taxon>
        <taxon>Chara</taxon>
    </lineage>
</organism>
<dbReference type="PANTHER" id="PTHR37984">
    <property type="entry name" value="PROTEIN CBG26694"/>
    <property type="match status" value="1"/>
</dbReference>
<dbReference type="GO" id="GO:0003824">
    <property type="term" value="F:catalytic activity"/>
    <property type="evidence" value="ECO:0007669"/>
    <property type="project" value="UniProtKB-KW"/>
</dbReference>
<dbReference type="InterPro" id="IPR050951">
    <property type="entry name" value="Retrovirus_Pol_polyprotein"/>
</dbReference>
<protein>
    <recommendedName>
        <fullName evidence="3">Reverse transcriptase domain-containing protein</fullName>
    </recommendedName>
</protein>
<dbReference type="InterPro" id="IPR000477">
    <property type="entry name" value="RT_dom"/>
</dbReference>
<dbReference type="SUPFAM" id="SSF56672">
    <property type="entry name" value="DNA/RNA polymerases"/>
    <property type="match status" value="1"/>
</dbReference>
<dbReference type="EMBL" id="BFEA01000003">
    <property type="protein sequence ID" value="GBG59111.1"/>
    <property type="molecule type" value="Genomic_DNA"/>
</dbReference>
<dbReference type="InterPro" id="IPR043502">
    <property type="entry name" value="DNA/RNA_pol_sf"/>
</dbReference>
<evidence type="ECO:0000313" key="4">
    <source>
        <dbReference type="EMBL" id="GBG59111.1"/>
    </source>
</evidence>
<comment type="caution">
    <text evidence="4">The sequence shown here is derived from an EMBL/GenBank/DDBJ whole genome shotgun (WGS) entry which is preliminary data.</text>
</comment>
<dbReference type="Pfam" id="PF17919">
    <property type="entry name" value="RT_RNaseH_2"/>
    <property type="match status" value="1"/>
</dbReference>
<dbReference type="CDD" id="cd01647">
    <property type="entry name" value="RT_LTR"/>
    <property type="match status" value="1"/>
</dbReference>
<dbReference type="InterPro" id="IPR041577">
    <property type="entry name" value="RT_RNaseH_2"/>
</dbReference>
<dbReference type="Proteomes" id="UP000265515">
    <property type="component" value="Unassembled WGS sequence"/>
</dbReference>
<dbReference type="CDD" id="cd09274">
    <property type="entry name" value="RNase_HI_RT_Ty3"/>
    <property type="match status" value="1"/>
</dbReference>
<keyword evidence="1" id="KW-0511">Multifunctional enzyme</keyword>
<dbReference type="OrthoDB" id="7462124at2759"/>
<dbReference type="FunFam" id="3.30.70.270:FF:000020">
    <property type="entry name" value="Transposon Tf2-6 polyprotein-like Protein"/>
    <property type="match status" value="1"/>
</dbReference>
<feature type="region of interest" description="Disordered" evidence="2">
    <location>
        <begin position="869"/>
        <end position="896"/>
    </location>
</feature>
<dbReference type="Gramene" id="GBG59111">
    <property type="protein sequence ID" value="GBG59111"/>
    <property type="gene ID" value="CBR_g32129"/>
</dbReference>
<reference evidence="4 5" key="1">
    <citation type="journal article" date="2018" name="Cell">
        <title>The Chara Genome: Secondary Complexity and Implications for Plant Terrestrialization.</title>
        <authorList>
            <person name="Nishiyama T."/>
            <person name="Sakayama H."/>
            <person name="Vries J.D."/>
            <person name="Buschmann H."/>
            <person name="Saint-Marcoux D."/>
            <person name="Ullrich K.K."/>
            <person name="Haas F.B."/>
            <person name="Vanderstraeten L."/>
            <person name="Becker D."/>
            <person name="Lang D."/>
            <person name="Vosolsobe S."/>
            <person name="Rombauts S."/>
            <person name="Wilhelmsson P.K.I."/>
            <person name="Janitza P."/>
            <person name="Kern R."/>
            <person name="Heyl A."/>
            <person name="Rumpler F."/>
            <person name="Villalobos L.I.A.C."/>
            <person name="Clay J.M."/>
            <person name="Skokan R."/>
            <person name="Toyoda A."/>
            <person name="Suzuki Y."/>
            <person name="Kagoshima H."/>
            <person name="Schijlen E."/>
            <person name="Tajeshwar N."/>
            <person name="Catarino B."/>
            <person name="Hetherington A.J."/>
            <person name="Saltykova A."/>
            <person name="Bonnot C."/>
            <person name="Breuninger H."/>
            <person name="Symeonidi A."/>
            <person name="Radhakrishnan G.V."/>
            <person name="Van Nieuwerburgh F."/>
            <person name="Deforce D."/>
            <person name="Chang C."/>
            <person name="Karol K.G."/>
            <person name="Hedrich R."/>
            <person name="Ulvskov P."/>
            <person name="Glockner G."/>
            <person name="Delwiche C.F."/>
            <person name="Petrasek J."/>
            <person name="Van de Peer Y."/>
            <person name="Friml J."/>
            <person name="Beilby M."/>
            <person name="Dolan L."/>
            <person name="Kohara Y."/>
            <person name="Sugano S."/>
            <person name="Fujiyama A."/>
            <person name="Delaux P.-M."/>
            <person name="Quint M."/>
            <person name="TheiBen G."/>
            <person name="Hagemann M."/>
            <person name="Harholt J."/>
            <person name="Dunand C."/>
            <person name="Zachgo S."/>
            <person name="Langdale J."/>
            <person name="Maumus F."/>
            <person name="Straeten D.V.D."/>
            <person name="Gould S.B."/>
            <person name="Rensing S.A."/>
        </authorList>
    </citation>
    <scope>NUCLEOTIDE SEQUENCE [LARGE SCALE GENOMIC DNA]</scope>
    <source>
        <strain evidence="4 5">S276</strain>
    </source>
</reference>
<name>A0A388JMV4_CHABU</name>
<sequence length="1008" mass="113811">MSAGQCSRAREQFRAVEGDEREELLLKHGIRQWVDRGQKNVGRANGSWRMQCRLCSKELDGATNHLIQPSDGARCKYVNREILYAIYKAQGKSKILQKLLSRLDGHMRELGYPSSTPTGTGLEDEQEDIHSLDDSLAQVQGRLQQLEQRPVAAPDASSSNTSNRLEALEMDVGSLKDGVQLQQTATQQMQQRICTTANTSSSEPRETAPMFDGQEIFCNSMKTDPIPWFRKFELTLQLHIIKEHKHHAYLYSRSGGACQAWLYNLLSKYGVVANDLHTKISWDDLKAAWHKRFQVEPPEIKAMDKLMVFKQGTLTSTDWIAKYQRLTSIPYIQMGFKAIRHYFISRSCPTLSNALTHVEDTLTTTAELFDKAAQIIITNKEAKNLRLQGQTGKLSPAESDSTTRSTPPEPVSSQVTGLHSEAHAEVDSPPLLLSFEDYDARLVPTLGTQAQGKDVCAVSSPSDAATYCLQVVLHGIRRASSSSSPYGAPVLFVRKKNKDLRLCINYRKLNAQTIKNVGPLPRINDLLERLGGAKYFFKLDFKSGYHQISIRLNDRYKSAFKTRYGHFEWVVMPFGLTNAPTTFQAAMTNEFRAMLDRFVLVYLDDILVYSRSLEDHLGHLRRVLETLRRAKYKANRDKCEFVRQELEYLGHFVTPEGISPLSDKIQAIQEWPEPRNVTDAHSFLGLAGYYQRFIKGYSKIAAHLTKLQCEDRPFDFGEEAQESFLALKVALLSAEVLRIYDPLLPTRVTTDASGYGIGAVLGQHDGVDWHPIEYFNKKVSVVHSIDDARKKELLVFVHALKRWRHFLLGRSQFRWVTDNNPLVFYKTQDTVNSTTARWMAFIDQVDFFPDHIPGKSNRFADALSRRPDHCMRSTQPSRPTMTCGTASSAATKPTPSFATSTRIAPLLIRRLLTTGSKRGTYFSTRGERTFFAYLVILTCVHGFLASSTMLPPTNTLESIARLADFASDFGGPAFSTTSRAIASHARFVDTENVATIVCTASYDHYRYH</sequence>
<proteinExistence type="predicted"/>
<evidence type="ECO:0000259" key="3">
    <source>
        <dbReference type="PROSITE" id="PS50878"/>
    </source>
</evidence>
<accession>A0A388JMV4</accession>